<protein>
    <submittedName>
        <fullName evidence="1">Uncharacterized protein</fullName>
    </submittedName>
</protein>
<evidence type="ECO:0000313" key="1">
    <source>
        <dbReference type="EMBL" id="MPC48288.1"/>
    </source>
</evidence>
<gene>
    <name evidence="1" type="ORF">E2C01_042056</name>
</gene>
<sequence>MGWYEARSVGSLQELGMGMRMENFQQVAADIAELEEGGLERGWEVGEELVWDMVGTQ</sequence>
<accession>A0A5B7FTI9</accession>
<proteinExistence type="predicted"/>
<organism evidence="1 2">
    <name type="scientific">Portunus trituberculatus</name>
    <name type="common">Swimming crab</name>
    <name type="synonym">Neptunus trituberculatus</name>
    <dbReference type="NCBI Taxonomy" id="210409"/>
    <lineage>
        <taxon>Eukaryota</taxon>
        <taxon>Metazoa</taxon>
        <taxon>Ecdysozoa</taxon>
        <taxon>Arthropoda</taxon>
        <taxon>Crustacea</taxon>
        <taxon>Multicrustacea</taxon>
        <taxon>Malacostraca</taxon>
        <taxon>Eumalacostraca</taxon>
        <taxon>Eucarida</taxon>
        <taxon>Decapoda</taxon>
        <taxon>Pleocyemata</taxon>
        <taxon>Brachyura</taxon>
        <taxon>Eubrachyura</taxon>
        <taxon>Portunoidea</taxon>
        <taxon>Portunidae</taxon>
        <taxon>Portuninae</taxon>
        <taxon>Portunus</taxon>
    </lineage>
</organism>
<evidence type="ECO:0000313" key="2">
    <source>
        <dbReference type="Proteomes" id="UP000324222"/>
    </source>
</evidence>
<dbReference type="EMBL" id="VSRR010008204">
    <property type="protein sequence ID" value="MPC48288.1"/>
    <property type="molecule type" value="Genomic_DNA"/>
</dbReference>
<dbReference type="Proteomes" id="UP000324222">
    <property type="component" value="Unassembled WGS sequence"/>
</dbReference>
<keyword evidence="2" id="KW-1185">Reference proteome</keyword>
<reference evidence="1 2" key="1">
    <citation type="submission" date="2019-05" db="EMBL/GenBank/DDBJ databases">
        <title>Another draft genome of Portunus trituberculatus and its Hox gene families provides insights of decapod evolution.</title>
        <authorList>
            <person name="Jeong J.-H."/>
            <person name="Song I."/>
            <person name="Kim S."/>
            <person name="Choi T."/>
            <person name="Kim D."/>
            <person name="Ryu S."/>
            <person name="Kim W."/>
        </authorList>
    </citation>
    <scope>NUCLEOTIDE SEQUENCE [LARGE SCALE GENOMIC DNA]</scope>
    <source>
        <tissue evidence="1">Muscle</tissue>
    </source>
</reference>
<name>A0A5B7FTI9_PORTR</name>
<comment type="caution">
    <text evidence="1">The sequence shown here is derived from an EMBL/GenBank/DDBJ whole genome shotgun (WGS) entry which is preliminary data.</text>
</comment>
<dbReference type="AlphaFoldDB" id="A0A5B7FTI9"/>